<gene>
    <name evidence="7 9" type="primary">gatA</name>
    <name evidence="9" type="ORF">EVJ46_05260</name>
</gene>
<comment type="catalytic activity">
    <reaction evidence="6 7">
        <text>L-glutamyl-tRNA(Gln) + L-glutamine + ATP + H2O = L-glutaminyl-tRNA(Gln) + L-glutamate + ADP + phosphate + H(+)</text>
        <dbReference type="Rhea" id="RHEA:17521"/>
        <dbReference type="Rhea" id="RHEA-COMP:9681"/>
        <dbReference type="Rhea" id="RHEA-COMP:9684"/>
        <dbReference type="ChEBI" id="CHEBI:15377"/>
        <dbReference type="ChEBI" id="CHEBI:15378"/>
        <dbReference type="ChEBI" id="CHEBI:29985"/>
        <dbReference type="ChEBI" id="CHEBI:30616"/>
        <dbReference type="ChEBI" id="CHEBI:43474"/>
        <dbReference type="ChEBI" id="CHEBI:58359"/>
        <dbReference type="ChEBI" id="CHEBI:78520"/>
        <dbReference type="ChEBI" id="CHEBI:78521"/>
        <dbReference type="ChEBI" id="CHEBI:456216"/>
        <dbReference type="EC" id="6.3.5.7"/>
    </reaction>
</comment>
<proteinExistence type="inferred from homology"/>
<dbReference type="AlphaFoldDB" id="A0A519BGP2"/>
<comment type="caution">
    <text evidence="9">The sequence shown here is derived from an EMBL/GenBank/DDBJ whole genome shotgun (WGS) entry which is preliminary data.</text>
</comment>
<keyword evidence="3 7" id="KW-0547">Nucleotide-binding</keyword>
<keyword evidence="2 7" id="KW-0436">Ligase</keyword>
<dbReference type="GO" id="GO:0006412">
    <property type="term" value="P:translation"/>
    <property type="evidence" value="ECO:0007669"/>
    <property type="project" value="UniProtKB-UniRule"/>
</dbReference>
<dbReference type="GO" id="GO:0005524">
    <property type="term" value="F:ATP binding"/>
    <property type="evidence" value="ECO:0007669"/>
    <property type="project" value="UniProtKB-KW"/>
</dbReference>
<dbReference type="GO" id="GO:0050567">
    <property type="term" value="F:glutaminyl-tRNA synthase (glutamine-hydrolyzing) activity"/>
    <property type="evidence" value="ECO:0007669"/>
    <property type="project" value="UniProtKB-UniRule"/>
</dbReference>
<sequence>MISLNNLTIHELHELLKNKETTSVEITNNYLEKIKQKDALLNSYLYVDFAGALEQAEQTDEYIKKIENALNTDFPYLTGIPLSIKDIFLMKGKKTTCASKILENFISPYDSTVVKKLKENNFVFLGKANMDEFAMGSSTENSAFKTTKNPWDIKRVPGGSSGGSAASVSADLCAGSFGTDTGGSIRQPASLCGVVGLKPTYGMVSRYGIIAFSSSLDQAGPIAKDVLDSAILLDAVAGFDGFDQTSRKFKIKKYSDIVKKADKSKVKGLKIGIPKEFLSEGLDSEILSNIQEIKNNLKELGAEIVEISLPDTAYSIAAYYVIATSEASSNLERYDGIRYGLRSVKNGPDNDIDSPVGLNNGSLDKRNHTNLEEIYINSRTAGFGNEVKRRIMLGTFALSAGYYDAYYKKAALIRKLIIKNYKDAFGKVDLIIGPTSPTAAFLIGEKANDPLSMYLSDIYTISVNLAYLPAMSIPSGITGKNNPNGAELPIGLQIIAPWCSEDKMLETAKIIEDIVDFRKKYQPNTNF</sequence>
<comment type="similarity">
    <text evidence="1 7">Belongs to the amidase family. GatA subfamily.</text>
</comment>
<evidence type="ECO:0000313" key="9">
    <source>
        <dbReference type="EMBL" id="RZD16430.1"/>
    </source>
</evidence>
<comment type="subunit">
    <text evidence="7">Heterotrimer of A, B and C subunits.</text>
</comment>
<dbReference type="SUPFAM" id="SSF75304">
    <property type="entry name" value="Amidase signature (AS) enzymes"/>
    <property type="match status" value="1"/>
</dbReference>
<feature type="active site" description="Acyl-ester intermediate" evidence="7">
    <location>
        <position position="184"/>
    </location>
</feature>
<dbReference type="InterPro" id="IPR000120">
    <property type="entry name" value="Amidase"/>
</dbReference>
<reference evidence="9 10" key="1">
    <citation type="journal article" date="2019" name="ISME J.">
        <title>Insights into ecological role of a new deltaproteobacterial order Candidatus Acidulodesulfobacterales by metagenomics and metatranscriptomics.</title>
        <authorList>
            <person name="Tan S."/>
            <person name="Liu J."/>
            <person name="Fang Y."/>
            <person name="Hedlund B.P."/>
            <person name="Lian Z.H."/>
            <person name="Huang L.Y."/>
            <person name="Li J.T."/>
            <person name="Huang L.N."/>
            <person name="Li W.J."/>
            <person name="Jiang H.C."/>
            <person name="Dong H.L."/>
            <person name="Shu W.S."/>
        </authorList>
    </citation>
    <scope>NUCLEOTIDE SEQUENCE [LARGE SCALE GENOMIC DNA]</scope>
    <source>
        <strain evidence="9">AP2</strain>
    </source>
</reference>
<comment type="function">
    <text evidence="7">Allows the formation of correctly charged Gln-tRNA(Gln) through the transamidation of misacylated Glu-tRNA(Gln) in organisms which lack glutaminyl-tRNA synthetase. The reaction takes place in the presence of glutamine and ATP through an activated gamma-phospho-Glu-tRNA(Gln).</text>
</comment>
<evidence type="ECO:0000256" key="7">
    <source>
        <dbReference type="HAMAP-Rule" id="MF_00120"/>
    </source>
</evidence>
<dbReference type="PROSITE" id="PS00571">
    <property type="entry name" value="AMIDASES"/>
    <property type="match status" value="1"/>
</dbReference>
<evidence type="ECO:0000256" key="2">
    <source>
        <dbReference type="ARBA" id="ARBA00022598"/>
    </source>
</evidence>
<dbReference type="Pfam" id="PF01425">
    <property type="entry name" value="Amidase"/>
    <property type="match status" value="1"/>
</dbReference>
<dbReference type="GO" id="GO:0016740">
    <property type="term" value="F:transferase activity"/>
    <property type="evidence" value="ECO:0007669"/>
    <property type="project" value="UniProtKB-KW"/>
</dbReference>
<dbReference type="GO" id="GO:0030956">
    <property type="term" value="C:glutamyl-tRNA(Gln) amidotransferase complex"/>
    <property type="evidence" value="ECO:0007669"/>
    <property type="project" value="InterPro"/>
</dbReference>
<dbReference type="PANTHER" id="PTHR11895:SF151">
    <property type="entry name" value="GLUTAMYL-TRNA(GLN) AMIDOTRANSFERASE SUBUNIT A"/>
    <property type="match status" value="1"/>
</dbReference>
<evidence type="ECO:0000259" key="8">
    <source>
        <dbReference type="Pfam" id="PF01425"/>
    </source>
</evidence>
<name>A0A519BGP2_ACIG2</name>
<evidence type="ECO:0000256" key="3">
    <source>
        <dbReference type="ARBA" id="ARBA00022741"/>
    </source>
</evidence>
<accession>A0A519BGP2</accession>
<dbReference type="InterPro" id="IPR004412">
    <property type="entry name" value="GatA"/>
</dbReference>
<keyword evidence="9" id="KW-0808">Transferase</keyword>
<evidence type="ECO:0000256" key="4">
    <source>
        <dbReference type="ARBA" id="ARBA00022840"/>
    </source>
</evidence>
<dbReference type="InterPro" id="IPR020556">
    <property type="entry name" value="Amidase_CS"/>
</dbReference>
<evidence type="ECO:0000256" key="6">
    <source>
        <dbReference type="ARBA" id="ARBA00047407"/>
    </source>
</evidence>
<evidence type="ECO:0000256" key="5">
    <source>
        <dbReference type="ARBA" id="ARBA00022917"/>
    </source>
</evidence>
<keyword evidence="5 7" id="KW-0648">Protein biosynthesis</keyword>
<organism evidence="9 10">
    <name type="scientific">Acididesulfobacter guangdongensis</name>
    <dbReference type="NCBI Taxonomy" id="2597225"/>
    <lineage>
        <taxon>Bacteria</taxon>
        <taxon>Deltaproteobacteria</taxon>
        <taxon>Candidatus Acidulodesulfobacterales</taxon>
        <taxon>Candidatus Acididesulfobacter</taxon>
    </lineage>
</organism>
<feature type="active site" description="Charge relay system" evidence="7">
    <location>
        <position position="85"/>
    </location>
</feature>
<feature type="domain" description="Amidase" evidence="8">
    <location>
        <begin position="25"/>
        <end position="504"/>
    </location>
</feature>
<dbReference type="EMBL" id="SGBC01000002">
    <property type="protein sequence ID" value="RZD16430.1"/>
    <property type="molecule type" value="Genomic_DNA"/>
</dbReference>
<dbReference type="HAMAP" id="MF_00120">
    <property type="entry name" value="GatA"/>
    <property type="match status" value="1"/>
</dbReference>
<dbReference type="PANTHER" id="PTHR11895">
    <property type="entry name" value="TRANSAMIDASE"/>
    <property type="match status" value="1"/>
</dbReference>
<evidence type="ECO:0000313" key="10">
    <source>
        <dbReference type="Proteomes" id="UP000316562"/>
    </source>
</evidence>
<feature type="active site" description="Charge relay system" evidence="7">
    <location>
        <position position="160"/>
    </location>
</feature>
<dbReference type="EC" id="6.3.5.7" evidence="7"/>
<dbReference type="Gene3D" id="3.90.1300.10">
    <property type="entry name" value="Amidase signature (AS) domain"/>
    <property type="match status" value="1"/>
</dbReference>
<protein>
    <recommendedName>
        <fullName evidence="7">Glutamyl-tRNA(Gln) amidotransferase subunit A</fullName>
        <shortName evidence="7">Glu-ADT subunit A</shortName>
        <ecNumber evidence="7">6.3.5.7</ecNumber>
    </recommendedName>
</protein>
<dbReference type="Proteomes" id="UP000316562">
    <property type="component" value="Unassembled WGS sequence"/>
</dbReference>
<dbReference type="InterPro" id="IPR023631">
    <property type="entry name" value="Amidase_dom"/>
</dbReference>
<dbReference type="InterPro" id="IPR036928">
    <property type="entry name" value="AS_sf"/>
</dbReference>
<keyword evidence="4 7" id="KW-0067">ATP-binding</keyword>
<evidence type="ECO:0000256" key="1">
    <source>
        <dbReference type="ARBA" id="ARBA00008069"/>
    </source>
</evidence>
<dbReference type="NCBIfam" id="TIGR00132">
    <property type="entry name" value="gatA"/>
    <property type="match status" value="1"/>
</dbReference>